<reference evidence="1" key="1">
    <citation type="submission" date="2020-11" db="EMBL/GenBank/DDBJ databases">
        <authorList>
            <person name="Tran Van P."/>
        </authorList>
    </citation>
    <scope>NUCLEOTIDE SEQUENCE</scope>
</reference>
<protein>
    <submittedName>
        <fullName evidence="1">Uncharacterized protein</fullName>
    </submittedName>
</protein>
<gene>
    <name evidence="1" type="ORF">NMOB1V02_LOCUS10810</name>
</gene>
<dbReference type="AlphaFoldDB" id="A0A7R9BZS5"/>
<sequence length="59" mass="6563">MSRTAASSVLLIIDDCGLTGVERNEFLFVRIMIWSMSKRVIEIEKDSLLAEGVKAFASN</sequence>
<dbReference type="Proteomes" id="UP000678499">
    <property type="component" value="Unassembled WGS sequence"/>
</dbReference>
<name>A0A7R9BZS5_9CRUS</name>
<keyword evidence="2" id="KW-1185">Reference proteome</keyword>
<accession>A0A7R9BZS5</accession>
<dbReference type="EMBL" id="CAJPEX010004997">
    <property type="protein sequence ID" value="CAG0923344.1"/>
    <property type="molecule type" value="Genomic_DNA"/>
</dbReference>
<evidence type="ECO:0000313" key="1">
    <source>
        <dbReference type="EMBL" id="CAD7283192.1"/>
    </source>
</evidence>
<organism evidence="1">
    <name type="scientific">Notodromas monacha</name>
    <dbReference type="NCBI Taxonomy" id="399045"/>
    <lineage>
        <taxon>Eukaryota</taxon>
        <taxon>Metazoa</taxon>
        <taxon>Ecdysozoa</taxon>
        <taxon>Arthropoda</taxon>
        <taxon>Crustacea</taxon>
        <taxon>Oligostraca</taxon>
        <taxon>Ostracoda</taxon>
        <taxon>Podocopa</taxon>
        <taxon>Podocopida</taxon>
        <taxon>Cypridocopina</taxon>
        <taxon>Cypridoidea</taxon>
        <taxon>Cyprididae</taxon>
        <taxon>Notodromas</taxon>
    </lineage>
</organism>
<dbReference type="EMBL" id="OA887034">
    <property type="protein sequence ID" value="CAD7283192.1"/>
    <property type="molecule type" value="Genomic_DNA"/>
</dbReference>
<evidence type="ECO:0000313" key="2">
    <source>
        <dbReference type="Proteomes" id="UP000678499"/>
    </source>
</evidence>
<proteinExistence type="predicted"/>